<keyword evidence="4" id="KW-0378">Hydrolase</keyword>
<evidence type="ECO:0000256" key="3">
    <source>
        <dbReference type="ARBA" id="ARBA00022723"/>
    </source>
</evidence>
<accession>A0A0A8L647</accession>
<feature type="binding site" evidence="7">
    <location>
        <position position="267"/>
    </location>
    <ligand>
        <name>Zn(2+)</name>
        <dbReference type="ChEBI" id="CHEBI:29105"/>
        <label>2</label>
    </ligand>
</feature>
<evidence type="ECO:0000256" key="7">
    <source>
        <dbReference type="PIRSR" id="PIRSR037217-2"/>
    </source>
</evidence>
<evidence type="ECO:0000313" key="9">
    <source>
        <dbReference type="EMBL" id="CDO94343.1"/>
    </source>
</evidence>
<dbReference type="SUPFAM" id="SSF53187">
    <property type="entry name" value="Zn-dependent exopeptidases"/>
    <property type="match status" value="1"/>
</dbReference>
<dbReference type="GO" id="GO:0051603">
    <property type="term" value="P:proteolysis involved in protein catabolic process"/>
    <property type="evidence" value="ECO:0007669"/>
    <property type="project" value="TreeGrafter"/>
</dbReference>
<dbReference type="GO" id="GO:0046872">
    <property type="term" value="F:metal ion binding"/>
    <property type="evidence" value="ECO:0007669"/>
    <property type="project" value="UniProtKB-KW"/>
</dbReference>
<dbReference type="Pfam" id="PF01546">
    <property type="entry name" value="Peptidase_M20"/>
    <property type="match status" value="1"/>
</dbReference>
<feature type="active site" evidence="6">
    <location>
        <position position="164"/>
    </location>
</feature>
<dbReference type="InterPro" id="IPR017141">
    <property type="entry name" value="Pept_M20_carboxypep"/>
</dbReference>
<feature type="binding site" evidence="7">
    <location>
        <position position="551"/>
    </location>
    <ligand>
        <name>Zn(2+)</name>
        <dbReference type="ChEBI" id="CHEBI:29105"/>
        <label>1</label>
    </ligand>
</feature>
<feature type="binding site" evidence="7">
    <location>
        <position position="162"/>
    </location>
    <ligand>
        <name>Zn(2+)</name>
        <dbReference type="ChEBI" id="CHEBI:29105"/>
        <label>2</label>
    </ligand>
</feature>
<dbReference type="PANTHER" id="PTHR45962">
    <property type="entry name" value="N-FATTY-ACYL-AMINO ACID SYNTHASE/HYDROLASE PM20D1"/>
    <property type="match status" value="1"/>
</dbReference>
<comment type="similarity">
    <text evidence="1">Belongs to the peptidase M20A family.</text>
</comment>
<evidence type="ECO:0000256" key="5">
    <source>
        <dbReference type="ARBA" id="ARBA00022833"/>
    </source>
</evidence>
<dbReference type="InterPro" id="IPR011650">
    <property type="entry name" value="Peptidase_M20_dimer"/>
</dbReference>
<organism evidence="9 10">
    <name type="scientific">Kluyveromyces dobzhanskii CBS 2104</name>
    <dbReference type="NCBI Taxonomy" id="1427455"/>
    <lineage>
        <taxon>Eukaryota</taxon>
        <taxon>Fungi</taxon>
        <taxon>Dikarya</taxon>
        <taxon>Ascomycota</taxon>
        <taxon>Saccharomycotina</taxon>
        <taxon>Saccharomycetes</taxon>
        <taxon>Saccharomycetales</taxon>
        <taxon>Saccharomycetaceae</taxon>
        <taxon>Kluyveromyces</taxon>
    </lineage>
</organism>
<dbReference type="InterPro" id="IPR002933">
    <property type="entry name" value="Peptidase_M20"/>
</dbReference>
<dbReference type="CDD" id="cd05674">
    <property type="entry name" value="M20_yscS"/>
    <property type="match status" value="1"/>
</dbReference>
<feature type="active site" description="Proton acceptor" evidence="6">
    <location>
        <position position="238"/>
    </location>
</feature>
<keyword evidence="2" id="KW-0645">Protease</keyword>
<reference evidence="9 10" key="1">
    <citation type="submission" date="2014-03" db="EMBL/GenBank/DDBJ databases">
        <title>The genome of Kluyveromyces dobzhanskii.</title>
        <authorList>
            <person name="Nystedt B."/>
            <person name="Astrom S."/>
        </authorList>
    </citation>
    <scope>NUCLEOTIDE SEQUENCE [LARGE SCALE GENOMIC DNA]</scope>
    <source>
        <strain evidence="9 10">CBS 2104</strain>
    </source>
</reference>
<comment type="caution">
    <text evidence="9">The sequence shown here is derived from an EMBL/GenBank/DDBJ whole genome shotgun (WGS) entry which is preliminary data.</text>
</comment>
<feature type="domain" description="Peptidase M20 dimerisation" evidence="8">
    <location>
        <begin position="286"/>
        <end position="443"/>
    </location>
</feature>
<dbReference type="GO" id="GO:0004181">
    <property type="term" value="F:metallocarboxypeptidase activity"/>
    <property type="evidence" value="ECO:0007669"/>
    <property type="project" value="InterPro"/>
</dbReference>
<dbReference type="Gene3D" id="3.40.630.10">
    <property type="entry name" value="Zn peptidases"/>
    <property type="match status" value="1"/>
</dbReference>
<sequence length="579" mass="64586">MSLEKHGEKHCFPAKRRVVSVLTSLVSVTCLLFLFQNFCNHEQVAVLKESQLFQCQTFDKVSGGSADILKYILGNDSFINGTISKLQNAVRIPTEVADERPDPGTHPDAKEYLPFYKLHEQLKKDFPLVWSKLDVKTVNNLALLITWKGSNESLKPLMFAAHLDVVPVEKKTWDDWKYPPFSAFIEYDSENILDSNVWGRGTFDDKNMLVGELQAVELLLSQGFQPERGIILALGCDEEASGQFGAAKINEVLVETYGDDGIYAIVDEGLNGIKKQDGVYIASPGTAEKGFINFWIHLNTPGGHSSVPPDHTSIGIISSLVTKIESKKFPLLFTEKNPVSEWYQCAAQYSEGMDKSLRYDFLNAMNDEDSNARVIEYLFETGGKKVGYLLRTSQAVDIIHGGFKSNALPETVSVLINSRVAMESSVNETMQKFVDQIKETCKEHGLGLQYEGTQLIDSSENGEFSVEISIGKDPVPSSPNNDAWKHFAGTVKSFYEDIVFPTKFEEESTELVIAPTIMSGNTDCLNYLSLTQNIYRFQPGFASEDTLGTIHSVNEHVNFETVMHTVAFVYHYINAVQPA</sequence>
<evidence type="ECO:0000256" key="2">
    <source>
        <dbReference type="ARBA" id="ARBA00022670"/>
    </source>
</evidence>
<keyword evidence="5 7" id="KW-0862">Zinc</keyword>
<feature type="binding site" evidence="7">
    <location>
        <position position="239"/>
    </location>
    <ligand>
        <name>Zn(2+)</name>
        <dbReference type="ChEBI" id="CHEBI:29105"/>
        <label>1</label>
    </ligand>
</feature>
<dbReference type="Gene3D" id="1.10.150.900">
    <property type="match status" value="1"/>
</dbReference>
<dbReference type="Proteomes" id="UP000031516">
    <property type="component" value="Unassembled WGS sequence"/>
</dbReference>
<evidence type="ECO:0000256" key="6">
    <source>
        <dbReference type="PIRSR" id="PIRSR037217-1"/>
    </source>
</evidence>
<dbReference type="SUPFAM" id="SSF55031">
    <property type="entry name" value="Bacterial exopeptidase dimerisation domain"/>
    <property type="match status" value="1"/>
</dbReference>
<dbReference type="Pfam" id="PF07687">
    <property type="entry name" value="M20_dimer"/>
    <property type="match status" value="1"/>
</dbReference>
<dbReference type="Gene3D" id="3.30.70.360">
    <property type="match status" value="1"/>
</dbReference>
<dbReference type="GO" id="GO:0000328">
    <property type="term" value="C:fungal-type vacuole lumen"/>
    <property type="evidence" value="ECO:0007669"/>
    <property type="project" value="TreeGrafter"/>
</dbReference>
<feature type="binding site" evidence="7">
    <location>
        <position position="204"/>
    </location>
    <ligand>
        <name>Zn(2+)</name>
        <dbReference type="ChEBI" id="CHEBI:29105"/>
        <label>1</label>
    </ligand>
</feature>
<evidence type="ECO:0000313" key="10">
    <source>
        <dbReference type="Proteomes" id="UP000031516"/>
    </source>
</evidence>
<gene>
    <name evidence="9" type="ORF">KLDO_g2613</name>
</gene>
<dbReference type="PANTHER" id="PTHR45962:SF1">
    <property type="entry name" value="N-FATTY-ACYL-AMINO ACID SYNTHASE_HYDROLASE PM20D1"/>
    <property type="match status" value="1"/>
</dbReference>
<dbReference type="InterPro" id="IPR001261">
    <property type="entry name" value="ArgE/DapE_CS"/>
</dbReference>
<keyword evidence="3 7" id="KW-0479">Metal-binding</keyword>
<protein>
    <submittedName>
        <fullName evidence="9">WGS project CCBQ000000000 data, contig 00106</fullName>
    </submittedName>
</protein>
<feature type="binding site" evidence="7">
    <location>
        <position position="204"/>
    </location>
    <ligand>
        <name>Zn(2+)</name>
        <dbReference type="ChEBI" id="CHEBI:29105"/>
        <label>2</label>
    </ligand>
</feature>
<evidence type="ECO:0000256" key="4">
    <source>
        <dbReference type="ARBA" id="ARBA00022801"/>
    </source>
</evidence>
<evidence type="ECO:0000259" key="8">
    <source>
        <dbReference type="Pfam" id="PF07687"/>
    </source>
</evidence>
<dbReference type="PIRSF" id="PIRSF037217">
    <property type="entry name" value="Carboxypeptidase_S"/>
    <property type="match status" value="1"/>
</dbReference>
<proteinExistence type="inferred from homology"/>
<dbReference type="OrthoDB" id="3064516at2759"/>
<evidence type="ECO:0000256" key="1">
    <source>
        <dbReference type="ARBA" id="ARBA00006247"/>
    </source>
</evidence>
<dbReference type="InterPro" id="IPR036264">
    <property type="entry name" value="Bact_exopeptidase_dim_dom"/>
</dbReference>
<dbReference type="PROSITE" id="PS00758">
    <property type="entry name" value="ARGE_DAPE_CPG2_1"/>
    <property type="match status" value="1"/>
</dbReference>
<keyword evidence="10" id="KW-1185">Reference proteome</keyword>
<dbReference type="InterPro" id="IPR047177">
    <property type="entry name" value="Pept_M20A"/>
</dbReference>
<name>A0A0A8L647_9SACH</name>
<dbReference type="EMBL" id="CCBQ010000037">
    <property type="protein sequence ID" value="CDO94343.1"/>
    <property type="molecule type" value="Genomic_DNA"/>
</dbReference>
<dbReference type="AlphaFoldDB" id="A0A0A8L647"/>